<keyword evidence="3" id="KW-1185">Reference proteome</keyword>
<keyword evidence="1" id="KW-0472">Membrane</keyword>
<evidence type="ECO:0000313" key="2">
    <source>
        <dbReference type="EMBL" id="KAK1408571.1"/>
    </source>
</evidence>
<feature type="transmembrane region" description="Helical" evidence="1">
    <location>
        <begin position="104"/>
        <end position="122"/>
    </location>
</feature>
<evidence type="ECO:0000313" key="3">
    <source>
        <dbReference type="Proteomes" id="UP001229421"/>
    </source>
</evidence>
<name>A0AAD8NHU9_TARER</name>
<dbReference type="Proteomes" id="UP001229421">
    <property type="component" value="Unassembled WGS sequence"/>
</dbReference>
<protein>
    <submittedName>
        <fullName evidence="2">Uncharacterized protein</fullName>
    </submittedName>
</protein>
<dbReference type="AlphaFoldDB" id="A0AAD8NHU9"/>
<accession>A0AAD8NHU9</accession>
<organism evidence="2 3">
    <name type="scientific">Tagetes erecta</name>
    <name type="common">African marigold</name>
    <dbReference type="NCBI Taxonomy" id="13708"/>
    <lineage>
        <taxon>Eukaryota</taxon>
        <taxon>Viridiplantae</taxon>
        <taxon>Streptophyta</taxon>
        <taxon>Embryophyta</taxon>
        <taxon>Tracheophyta</taxon>
        <taxon>Spermatophyta</taxon>
        <taxon>Magnoliopsida</taxon>
        <taxon>eudicotyledons</taxon>
        <taxon>Gunneridae</taxon>
        <taxon>Pentapetalae</taxon>
        <taxon>asterids</taxon>
        <taxon>campanulids</taxon>
        <taxon>Asterales</taxon>
        <taxon>Asteraceae</taxon>
        <taxon>Asteroideae</taxon>
        <taxon>Heliantheae alliance</taxon>
        <taxon>Tageteae</taxon>
        <taxon>Tagetes</taxon>
    </lineage>
</organism>
<keyword evidence="1" id="KW-0812">Transmembrane</keyword>
<dbReference type="EMBL" id="JAUHHV010000011">
    <property type="protein sequence ID" value="KAK1408571.1"/>
    <property type="molecule type" value="Genomic_DNA"/>
</dbReference>
<proteinExistence type="predicted"/>
<comment type="caution">
    <text evidence="2">The sequence shown here is derived from an EMBL/GenBank/DDBJ whole genome shotgun (WGS) entry which is preliminary data.</text>
</comment>
<reference evidence="2" key="1">
    <citation type="journal article" date="2023" name="bioRxiv">
        <title>Improved chromosome-level genome assembly for marigold (Tagetes erecta).</title>
        <authorList>
            <person name="Jiang F."/>
            <person name="Yuan L."/>
            <person name="Wang S."/>
            <person name="Wang H."/>
            <person name="Xu D."/>
            <person name="Wang A."/>
            <person name="Fan W."/>
        </authorList>
    </citation>
    <scope>NUCLEOTIDE SEQUENCE</scope>
    <source>
        <strain evidence="2">WSJ</strain>
        <tissue evidence="2">Leaf</tissue>
    </source>
</reference>
<evidence type="ECO:0000256" key="1">
    <source>
        <dbReference type="SAM" id="Phobius"/>
    </source>
</evidence>
<gene>
    <name evidence="2" type="ORF">QVD17_40459</name>
</gene>
<sequence length="125" mass="14464">MVLAPLSHPPFELIHSLGDPLLSRSSVYSSFRPIVTPFEIFLSLKCNDSGQDKLFSVYVSIFKIDPPQLVRFVYSYTQTKRTKEQTKNHTVHCIRLFSHHFQSLSLLSTFIYFTIFSLYITLLDA</sequence>
<keyword evidence="1" id="KW-1133">Transmembrane helix</keyword>